<sequence>MPKPTCCIVGRPVQIVLRAAGYADNAKITLPISNYAMLFAPCNILLESAIADCRKQRVLFSSRF</sequence>
<name>A0A0A9AC08_ARUDO</name>
<dbReference type="EMBL" id="GBRH01249284">
    <property type="protein sequence ID" value="JAD48611.1"/>
    <property type="molecule type" value="Transcribed_RNA"/>
</dbReference>
<dbReference type="AlphaFoldDB" id="A0A0A9AC08"/>
<reference evidence="1" key="2">
    <citation type="journal article" date="2015" name="Data Brief">
        <title>Shoot transcriptome of the giant reed, Arundo donax.</title>
        <authorList>
            <person name="Barrero R.A."/>
            <person name="Guerrero F.D."/>
            <person name="Moolhuijzen P."/>
            <person name="Goolsby J.A."/>
            <person name="Tidwell J."/>
            <person name="Bellgard S.E."/>
            <person name="Bellgard M.I."/>
        </authorList>
    </citation>
    <scope>NUCLEOTIDE SEQUENCE</scope>
    <source>
        <tissue evidence="1">Shoot tissue taken approximately 20 cm above the soil surface</tissue>
    </source>
</reference>
<proteinExistence type="predicted"/>
<organism evidence="1">
    <name type="scientific">Arundo donax</name>
    <name type="common">Giant reed</name>
    <name type="synonym">Donax arundinaceus</name>
    <dbReference type="NCBI Taxonomy" id="35708"/>
    <lineage>
        <taxon>Eukaryota</taxon>
        <taxon>Viridiplantae</taxon>
        <taxon>Streptophyta</taxon>
        <taxon>Embryophyta</taxon>
        <taxon>Tracheophyta</taxon>
        <taxon>Spermatophyta</taxon>
        <taxon>Magnoliopsida</taxon>
        <taxon>Liliopsida</taxon>
        <taxon>Poales</taxon>
        <taxon>Poaceae</taxon>
        <taxon>PACMAD clade</taxon>
        <taxon>Arundinoideae</taxon>
        <taxon>Arundineae</taxon>
        <taxon>Arundo</taxon>
    </lineage>
</organism>
<reference evidence="1" key="1">
    <citation type="submission" date="2014-09" db="EMBL/GenBank/DDBJ databases">
        <authorList>
            <person name="Magalhaes I.L.F."/>
            <person name="Oliveira U."/>
            <person name="Santos F.R."/>
            <person name="Vidigal T.H.D.A."/>
            <person name="Brescovit A.D."/>
            <person name="Santos A.J."/>
        </authorList>
    </citation>
    <scope>NUCLEOTIDE SEQUENCE</scope>
    <source>
        <tissue evidence="1">Shoot tissue taken approximately 20 cm above the soil surface</tissue>
    </source>
</reference>
<protein>
    <submittedName>
        <fullName evidence="1">Uncharacterized protein</fullName>
    </submittedName>
</protein>
<evidence type="ECO:0000313" key="1">
    <source>
        <dbReference type="EMBL" id="JAD48611.1"/>
    </source>
</evidence>
<accession>A0A0A9AC08</accession>